<proteinExistence type="predicted"/>
<dbReference type="EMBL" id="BLTE01000014">
    <property type="protein sequence ID" value="GFK95067.1"/>
    <property type="molecule type" value="Genomic_DNA"/>
</dbReference>
<organism evidence="2 3">
    <name type="scientific">Fundidesulfovibrio magnetotacticus</name>
    <dbReference type="NCBI Taxonomy" id="2730080"/>
    <lineage>
        <taxon>Bacteria</taxon>
        <taxon>Pseudomonadati</taxon>
        <taxon>Thermodesulfobacteriota</taxon>
        <taxon>Desulfovibrionia</taxon>
        <taxon>Desulfovibrionales</taxon>
        <taxon>Desulfovibrionaceae</taxon>
        <taxon>Fundidesulfovibrio</taxon>
    </lineage>
</organism>
<dbReference type="InterPro" id="IPR042245">
    <property type="entry name" value="Tgt2/MlaC_sf"/>
</dbReference>
<keyword evidence="3" id="KW-1185">Reference proteome</keyword>
<feature type="chain" id="PRO_5029021776" evidence="1">
    <location>
        <begin position="23"/>
        <end position="192"/>
    </location>
</feature>
<gene>
    <name evidence="2" type="primary">mlaC</name>
    <name evidence="2" type="ORF">NNJEOMEG_02920</name>
</gene>
<keyword evidence="1" id="KW-0732">Signal</keyword>
<dbReference type="RefSeq" id="WP_173085759.1">
    <property type="nucleotide sequence ID" value="NZ_BLTE01000014.1"/>
</dbReference>
<reference evidence="2 3" key="1">
    <citation type="submission" date="2020-04" db="EMBL/GenBank/DDBJ databases">
        <authorList>
            <consortium name="Desulfovibrio sp. FSS-1 genome sequencing consortium"/>
            <person name="Shimoshige H."/>
            <person name="Kobayashi H."/>
            <person name="Maekawa T."/>
        </authorList>
    </citation>
    <scope>NUCLEOTIDE SEQUENCE [LARGE SCALE GENOMIC DNA]</scope>
    <source>
        <strain evidence="2 3">SIID29052-01</strain>
    </source>
</reference>
<dbReference type="Proteomes" id="UP000494245">
    <property type="component" value="Unassembled WGS sequence"/>
</dbReference>
<dbReference type="Gene3D" id="3.10.450.710">
    <property type="entry name" value="Tgt2/MlaC"/>
    <property type="match status" value="1"/>
</dbReference>
<comment type="caution">
    <text evidence="2">The sequence shown here is derived from an EMBL/GenBank/DDBJ whole genome shotgun (WGS) entry which is preliminary data.</text>
</comment>
<sequence length="192" mass="21380">MASRIAAFALAWTLALSGMALAGQAQDTLKTSVDEVLRVLSASKPGSPGRAEALYKAVSSVFDPEELARRTLATNWDAFKPEERERFTKAFLKLLERTYLRRIEAYTDEKVLFLGEAPLADGRVEVSTKIVTSTKEVPIVYRLIHKADWKVYDVVIEGVSLVQNYRNQFSQILAKETPAQLIARVETMGNAS</sequence>
<name>A0A6V8LZJ3_9BACT</name>
<dbReference type="PANTHER" id="PTHR36573:SF1">
    <property type="entry name" value="INTERMEMBRANE PHOSPHOLIPID TRANSPORT SYSTEM BINDING PROTEIN MLAC"/>
    <property type="match status" value="1"/>
</dbReference>
<evidence type="ECO:0000256" key="1">
    <source>
        <dbReference type="SAM" id="SignalP"/>
    </source>
</evidence>
<evidence type="ECO:0000313" key="3">
    <source>
        <dbReference type="Proteomes" id="UP000494245"/>
    </source>
</evidence>
<dbReference type="PANTHER" id="PTHR36573">
    <property type="entry name" value="INTERMEMBRANE PHOSPHOLIPID TRANSPORT SYSTEM BINDING PROTEIN MLAC"/>
    <property type="match status" value="1"/>
</dbReference>
<feature type="signal peptide" evidence="1">
    <location>
        <begin position="1"/>
        <end position="22"/>
    </location>
</feature>
<dbReference type="PIRSF" id="PIRSF004649">
    <property type="entry name" value="MlaC"/>
    <property type="match status" value="1"/>
</dbReference>
<accession>A0A6V8LZJ3</accession>
<evidence type="ECO:0000313" key="2">
    <source>
        <dbReference type="EMBL" id="GFK95067.1"/>
    </source>
</evidence>
<dbReference type="InterPro" id="IPR008869">
    <property type="entry name" value="MlaC/ttg2D"/>
</dbReference>
<dbReference type="Pfam" id="PF05494">
    <property type="entry name" value="MlaC"/>
    <property type="match status" value="1"/>
</dbReference>
<reference evidence="2 3" key="2">
    <citation type="submission" date="2020-05" db="EMBL/GenBank/DDBJ databases">
        <title>Draft genome sequence of Desulfovibrio sp. strainFSS-1.</title>
        <authorList>
            <person name="Shimoshige H."/>
            <person name="Kobayashi H."/>
            <person name="Maekawa T."/>
        </authorList>
    </citation>
    <scope>NUCLEOTIDE SEQUENCE [LARGE SCALE GENOMIC DNA]</scope>
    <source>
        <strain evidence="2 3">SIID29052-01</strain>
    </source>
</reference>
<dbReference type="AlphaFoldDB" id="A0A6V8LZJ3"/>
<protein>
    <submittedName>
        <fullName evidence="2">Putative phospholipid-binding protein MlaC</fullName>
    </submittedName>
</protein>